<evidence type="ECO:0000256" key="1">
    <source>
        <dbReference type="PROSITE-ProRule" id="PRU00339"/>
    </source>
</evidence>
<keyword evidence="1" id="KW-0802">TPR repeat</keyword>
<gene>
    <name evidence="3" type="ORF">Aargi30884_12910</name>
</gene>
<reference evidence="4" key="1">
    <citation type="submission" date="2019-05" db="EMBL/GenBank/DDBJ databases">
        <title>Complete genome sequencing of Absiella argi strain JCM 30884.</title>
        <authorList>
            <person name="Sakamoto M."/>
            <person name="Murakami T."/>
            <person name="Mori H."/>
        </authorList>
    </citation>
    <scope>NUCLEOTIDE SEQUENCE [LARGE SCALE GENOMIC DNA]</scope>
    <source>
        <strain evidence="4">JCM 30884</strain>
    </source>
</reference>
<dbReference type="SMART" id="SM00028">
    <property type="entry name" value="TPR"/>
    <property type="match status" value="2"/>
</dbReference>
<name>A0A6N4THP7_9FIRM</name>
<feature type="transmembrane region" description="Helical" evidence="2">
    <location>
        <begin position="39"/>
        <end position="58"/>
    </location>
</feature>
<dbReference type="AlphaFoldDB" id="A0A6N4THP7"/>
<dbReference type="EMBL" id="AP019695">
    <property type="protein sequence ID" value="BBK22388.1"/>
    <property type="molecule type" value="Genomic_DNA"/>
</dbReference>
<sequence>MITQIFKQTAAYKVMIIVFLLFTLMFIVTIHSFQTYTGILIFFLLEMIILGEILMVGFSKVNKVMKKEWQDPLEMELDPAKIKRALEQQPKIVNTVEGYNMQGICEMLLGNVETSLPLFQKALQLHPDKKNQFVLYCNLAKVSLQQKQMEQAKQYFMQAKSICNQLPSAIIKRNQCELLLKHIEMQIGYIQGTYTAAQYIAYLKKRLLSDYATLRVRMDIRYQLACLYHEQKDDERVYEQLRWLEKFANKTIYVNRVHEFLEERVSEQ</sequence>
<protein>
    <submittedName>
        <fullName evidence="3">Uncharacterized protein</fullName>
    </submittedName>
</protein>
<dbReference type="Pfam" id="PF13424">
    <property type="entry name" value="TPR_12"/>
    <property type="match status" value="1"/>
</dbReference>
<feature type="repeat" description="TPR" evidence="1">
    <location>
        <begin position="96"/>
        <end position="129"/>
    </location>
</feature>
<accession>A0A6N4THP7</accession>
<dbReference type="RefSeq" id="WP_158572282.1">
    <property type="nucleotide sequence ID" value="NZ_AP019695.1"/>
</dbReference>
<dbReference type="PROSITE" id="PS50005">
    <property type="entry name" value="TPR"/>
    <property type="match status" value="1"/>
</dbReference>
<keyword evidence="4" id="KW-1185">Reference proteome</keyword>
<proteinExistence type="predicted"/>
<keyword evidence="2" id="KW-1133">Transmembrane helix</keyword>
<evidence type="ECO:0000256" key="2">
    <source>
        <dbReference type="SAM" id="Phobius"/>
    </source>
</evidence>
<dbReference type="Gene3D" id="1.25.40.10">
    <property type="entry name" value="Tetratricopeptide repeat domain"/>
    <property type="match status" value="1"/>
</dbReference>
<evidence type="ECO:0000313" key="3">
    <source>
        <dbReference type="EMBL" id="BBK22388.1"/>
    </source>
</evidence>
<evidence type="ECO:0000313" key="4">
    <source>
        <dbReference type="Proteomes" id="UP000464754"/>
    </source>
</evidence>
<dbReference type="KEGG" id="aarg:Aargi30884_12910"/>
<feature type="transmembrane region" description="Helical" evidence="2">
    <location>
        <begin position="12"/>
        <end position="33"/>
    </location>
</feature>
<keyword evidence="2" id="KW-0472">Membrane</keyword>
<organism evidence="3 4">
    <name type="scientific">Amedibacterium intestinale</name>
    <dbReference type="NCBI Taxonomy" id="2583452"/>
    <lineage>
        <taxon>Bacteria</taxon>
        <taxon>Bacillati</taxon>
        <taxon>Bacillota</taxon>
        <taxon>Erysipelotrichia</taxon>
        <taxon>Erysipelotrichales</taxon>
        <taxon>Erysipelotrichaceae</taxon>
        <taxon>Amedibacterium</taxon>
    </lineage>
</organism>
<dbReference type="InterPro" id="IPR019734">
    <property type="entry name" value="TPR_rpt"/>
</dbReference>
<dbReference type="Proteomes" id="UP000464754">
    <property type="component" value="Chromosome"/>
</dbReference>
<keyword evidence="2" id="KW-0812">Transmembrane</keyword>
<dbReference type="InterPro" id="IPR011990">
    <property type="entry name" value="TPR-like_helical_dom_sf"/>
</dbReference>
<dbReference type="SUPFAM" id="SSF48452">
    <property type="entry name" value="TPR-like"/>
    <property type="match status" value="1"/>
</dbReference>